<dbReference type="AlphaFoldDB" id="A0A814M6B5"/>
<protein>
    <submittedName>
        <fullName evidence="2">Uncharacterized protein</fullName>
    </submittedName>
</protein>
<reference evidence="2" key="1">
    <citation type="submission" date="2021-02" db="EMBL/GenBank/DDBJ databases">
        <authorList>
            <person name="Nowell W R."/>
        </authorList>
    </citation>
    <scope>NUCLEOTIDE SEQUENCE</scope>
    <source>
        <strain evidence="2">Ploen Becks lab</strain>
    </source>
</reference>
<feature type="compositionally biased region" description="Polar residues" evidence="1">
    <location>
        <begin position="92"/>
        <end position="106"/>
    </location>
</feature>
<organism evidence="2 3">
    <name type="scientific">Brachionus calyciflorus</name>
    <dbReference type="NCBI Taxonomy" id="104777"/>
    <lineage>
        <taxon>Eukaryota</taxon>
        <taxon>Metazoa</taxon>
        <taxon>Spiralia</taxon>
        <taxon>Gnathifera</taxon>
        <taxon>Rotifera</taxon>
        <taxon>Eurotatoria</taxon>
        <taxon>Monogononta</taxon>
        <taxon>Pseudotrocha</taxon>
        <taxon>Ploima</taxon>
        <taxon>Brachionidae</taxon>
        <taxon>Brachionus</taxon>
    </lineage>
</organism>
<sequence length="341" mass="39042">MSLRKTLIRAKVQPLKKDNLSEKENRPKSSQISISKIKTVLPLGHKKIVSTLVNNFSQKKIVFSQQKLPDQDKIGITDKNVKNSIKKTNLDQAKSSQILSRSSNLNKKAPIAKQSSRQLARVSSFSNKNTTGQINQKKDNNEVKIIHHEKQKSTSQQSLSPNKTSNSFIFGNSNKTNSNNQYIDSKQTPIINDTSNIKARSSVIYKPYFLVQWLSDNKFSVVDGGCVMEENEMELDAVYQFKFSKNDLPAVLKMTGSKSDCEKQLEVLTNYETIRNKRKIHKEFDLESITKKNCIEDEVNDDLEYFKNKVSEIENIVSEKNKEISILKSRLEKSEKKTKRF</sequence>
<accession>A0A814M6B5</accession>
<dbReference type="EMBL" id="CAJNOC010006315">
    <property type="protein sequence ID" value="CAF1075215.1"/>
    <property type="molecule type" value="Genomic_DNA"/>
</dbReference>
<feature type="region of interest" description="Disordered" evidence="1">
    <location>
        <begin position="92"/>
        <end position="171"/>
    </location>
</feature>
<keyword evidence="3" id="KW-1185">Reference proteome</keyword>
<comment type="caution">
    <text evidence="2">The sequence shown here is derived from an EMBL/GenBank/DDBJ whole genome shotgun (WGS) entry which is preliminary data.</text>
</comment>
<name>A0A814M6B5_9BILA</name>
<evidence type="ECO:0000256" key="1">
    <source>
        <dbReference type="SAM" id="MobiDB-lite"/>
    </source>
</evidence>
<proteinExistence type="predicted"/>
<feature type="compositionally biased region" description="Polar residues" evidence="1">
    <location>
        <begin position="153"/>
        <end position="171"/>
    </location>
</feature>
<feature type="compositionally biased region" description="Basic and acidic residues" evidence="1">
    <location>
        <begin position="136"/>
        <end position="152"/>
    </location>
</feature>
<dbReference type="Proteomes" id="UP000663879">
    <property type="component" value="Unassembled WGS sequence"/>
</dbReference>
<evidence type="ECO:0000313" key="3">
    <source>
        <dbReference type="Proteomes" id="UP000663879"/>
    </source>
</evidence>
<gene>
    <name evidence="2" type="ORF">OXX778_LOCUS19929</name>
</gene>
<feature type="compositionally biased region" description="Polar residues" evidence="1">
    <location>
        <begin position="113"/>
        <end position="135"/>
    </location>
</feature>
<evidence type="ECO:0000313" key="2">
    <source>
        <dbReference type="EMBL" id="CAF1075215.1"/>
    </source>
</evidence>